<reference evidence="2" key="2">
    <citation type="submission" date="2023-05" db="EMBL/GenBank/DDBJ databases">
        <authorList>
            <consortium name="Lawrence Berkeley National Laboratory"/>
            <person name="Steindorff A."/>
            <person name="Hensen N."/>
            <person name="Bonometti L."/>
            <person name="Westerberg I."/>
            <person name="Brannstrom I.O."/>
            <person name="Guillou S."/>
            <person name="Cros-Aarteil S."/>
            <person name="Calhoun S."/>
            <person name="Haridas S."/>
            <person name="Kuo A."/>
            <person name="Mondo S."/>
            <person name="Pangilinan J."/>
            <person name="Riley R."/>
            <person name="Labutti K."/>
            <person name="Andreopoulos B."/>
            <person name="Lipzen A."/>
            <person name="Chen C."/>
            <person name="Yanf M."/>
            <person name="Daum C."/>
            <person name="Ng V."/>
            <person name="Clum A."/>
            <person name="Ohm R."/>
            <person name="Martin F."/>
            <person name="Silar P."/>
            <person name="Natvig D."/>
            <person name="Lalanne C."/>
            <person name="Gautier V."/>
            <person name="Ament-Velasquez S.L."/>
            <person name="Kruys A."/>
            <person name="Hutchinson M.I."/>
            <person name="Powell A.J."/>
            <person name="Barry K."/>
            <person name="Miller A.N."/>
            <person name="Grigoriev I.V."/>
            <person name="Debuchy R."/>
            <person name="Gladieux P."/>
            <person name="Thoren M.H."/>
            <person name="Johannesson H."/>
        </authorList>
    </citation>
    <scope>NUCLEOTIDE SEQUENCE</scope>
    <source>
        <strain evidence="2">CBS 731.68</strain>
    </source>
</reference>
<proteinExistence type="predicted"/>
<evidence type="ECO:0000313" key="2">
    <source>
        <dbReference type="EMBL" id="KAK4120497.1"/>
    </source>
</evidence>
<dbReference type="RefSeq" id="XP_062644268.1">
    <property type="nucleotide sequence ID" value="XM_062793634.1"/>
</dbReference>
<protein>
    <submittedName>
        <fullName evidence="2">Uncharacterized protein</fullName>
    </submittedName>
</protein>
<organism evidence="2 3">
    <name type="scientific">Parathielavia appendiculata</name>
    <dbReference type="NCBI Taxonomy" id="2587402"/>
    <lineage>
        <taxon>Eukaryota</taxon>
        <taxon>Fungi</taxon>
        <taxon>Dikarya</taxon>
        <taxon>Ascomycota</taxon>
        <taxon>Pezizomycotina</taxon>
        <taxon>Sordariomycetes</taxon>
        <taxon>Sordariomycetidae</taxon>
        <taxon>Sordariales</taxon>
        <taxon>Chaetomiaceae</taxon>
        <taxon>Parathielavia</taxon>
    </lineage>
</organism>
<keyword evidence="3" id="KW-1185">Reference proteome</keyword>
<accession>A0AAN6TTK4</accession>
<feature type="chain" id="PRO_5042888412" evidence="1">
    <location>
        <begin position="18"/>
        <end position="104"/>
    </location>
</feature>
<dbReference type="EMBL" id="MU853238">
    <property type="protein sequence ID" value="KAK4120497.1"/>
    <property type="molecule type" value="Genomic_DNA"/>
</dbReference>
<dbReference type="AlphaFoldDB" id="A0AAN6TTK4"/>
<sequence length="104" mass="10434">MRFTVLLTSAVAGLAMASPTARSAQSNTAVQAQERGVLVELCVAFCLATACVGTGPAAPAVCAACLVECLGTADDGGPVVIDPVVLDKELVDKVEGYTSHVAQA</sequence>
<dbReference type="Proteomes" id="UP001302602">
    <property type="component" value="Unassembled WGS sequence"/>
</dbReference>
<feature type="signal peptide" evidence="1">
    <location>
        <begin position="1"/>
        <end position="17"/>
    </location>
</feature>
<gene>
    <name evidence="2" type="ORF">N657DRAFT_648995</name>
</gene>
<comment type="caution">
    <text evidence="2">The sequence shown here is derived from an EMBL/GenBank/DDBJ whole genome shotgun (WGS) entry which is preliminary data.</text>
</comment>
<name>A0AAN6TTK4_9PEZI</name>
<keyword evidence="1" id="KW-0732">Signal</keyword>
<reference evidence="2" key="1">
    <citation type="journal article" date="2023" name="Mol. Phylogenet. Evol.">
        <title>Genome-scale phylogeny and comparative genomics of the fungal order Sordariales.</title>
        <authorList>
            <person name="Hensen N."/>
            <person name="Bonometti L."/>
            <person name="Westerberg I."/>
            <person name="Brannstrom I.O."/>
            <person name="Guillou S."/>
            <person name="Cros-Aarteil S."/>
            <person name="Calhoun S."/>
            <person name="Haridas S."/>
            <person name="Kuo A."/>
            <person name="Mondo S."/>
            <person name="Pangilinan J."/>
            <person name="Riley R."/>
            <person name="LaButti K."/>
            <person name="Andreopoulos B."/>
            <person name="Lipzen A."/>
            <person name="Chen C."/>
            <person name="Yan M."/>
            <person name="Daum C."/>
            <person name="Ng V."/>
            <person name="Clum A."/>
            <person name="Steindorff A."/>
            <person name="Ohm R.A."/>
            <person name="Martin F."/>
            <person name="Silar P."/>
            <person name="Natvig D.O."/>
            <person name="Lalanne C."/>
            <person name="Gautier V."/>
            <person name="Ament-Velasquez S.L."/>
            <person name="Kruys A."/>
            <person name="Hutchinson M.I."/>
            <person name="Powell A.J."/>
            <person name="Barry K."/>
            <person name="Miller A.N."/>
            <person name="Grigoriev I.V."/>
            <person name="Debuchy R."/>
            <person name="Gladieux P."/>
            <person name="Hiltunen Thoren M."/>
            <person name="Johannesson H."/>
        </authorList>
    </citation>
    <scope>NUCLEOTIDE SEQUENCE</scope>
    <source>
        <strain evidence="2">CBS 731.68</strain>
    </source>
</reference>
<evidence type="ECO:0000256" key="1">
    <source>
        <dbReference type="SAM" id="SignalP"/>
    </source>
</evidence>
<evidence type="ECO:0000313" key="3">
    <source>
        <dbReference type="Proteomes" id="UP001302602"/>
    </source>
</evidence>
<dbReference type="GeneID" id="87830403"/>